<dbReference type="InterPro" id="IPR000515">
    <property type="entry name" value="MetI-like"/>
</dbReference>
<keyword evidence="6 7" id="KW-0472">Membrane</keyword>
<evidence type="ECO:0000259" key="8">
    <source>
        <dbReference type="PROSITE" id="PS50928"/>
    </source>
</evidence>
<evidence type="ECO:0000256" key="4">
    <source>
        <dbReference type="ARBA" id="ARBA00022692"/>
    </source>
</evidence>
<dbReference type="Pfam" id="PF00528">
    <property type="entry name" value="BPD_transp_1"/>
    <property type="match status" value="1"/>
</dbReference>
<gene>
    <name evidence="9" type="ORF">SAMN05421834_12718</name>
</gene>
<dbReference type="RefSeq" id="WP_076545916.1">
    <property type="nucleotide sequence ID" value="NZ_FTNC01000027.1"/>
</dbReference>
<dbReference type="CDD" id="cd06261">
    <property type="entry name" value="TM_PBP2"/>
    <property type="match status" value="1"/>
</dbReference>
<accession>A0A1N7B0W8</accession>
<evidence type="ECO:0000256" key="5">
    <source>
        <dbReference type="ARBA" id="ARBA00022989"/>
    </source>
</evidence>
<dbReference type="Proteomes" id="UP000185669">
    <property type="component" value="Unassembled WGS sequence"/>
</dbReference>
<name>A0A1N7B0W8_9FIRM</name>
<keyword evidence="5 7" id="KW-1133">Transmembrane helix</keyword>
<keyword evidence="10" id="KW-1185">Reference proteome</keyword>
<evidence type="ECO:0000256" key="6">
    <source>
        <dbReference type="ARBA" id="ARBA00023136"/>
    </source>
</evidence>
<dbReference type="GO" id="GO:0055085">
    <property type="term" value="P:transmembrane transport"/>
    <property type="evidence" value="ECO:0007669"/>
    <property type="project" value="InterPro"/>
</dbReference>
<proteinExistence type="inferred from homology"/>
<evidence type="ECO:0000256" key="1">
    <source>
        <dbReference type="ARBA" id="ARBA00004651"/>
    </source>
</evidence>
<dbReference type="AlphaFoldDB" id="A0A1N7B0W8"/>
<keyword evidence="3" id="KW-1003">Cell membrane</keyword>
<evidence type="ECO:0000313" key="10">
    <source>
        <dbReference type="Proteomes" id="UP000185669"/>
    </source>
</evidence>
<dbReference type="InterPro" id="IPR035906">
    <property type="entry name" value="MetI-like_sf"/>
</dbReference>
<organism evidence="9 10">
    <name type="scientific">Halanaerobium kushneri</name>
    <dbReference type="NCBI Taxonomy" id="56779"/>
    <lineage>
        <taxon>Bacteria</taxon>
        <taxon>Bacillati</taxon>
        <taxon>Bacillota</taxon>
        <taxon>Clostridia</taxon>
        <taxon>Halanaerobiales</taxon>
        <taxon>Halanaerobiaceae</taxon>
        <taxon>Halanaerobium</taxon>
    </lineage>
</organism>
<dbReference type="PANTHER" id="PTHR43744:SF8">
    <property type="entry name" value="SN-GLYCEROL-3-PHOSPHATE TRANSPORT SYSTEM PERMEASE PROTEIN UGPE"/>
    <property type="match status" value="1"/>
</dbReference>
<comment type="subcellular location">
    <subcellularLocation>
        <location evidence="1 7">Cell membrane</location>
        <topology evidence="1 7">Multi-pass membrane protein</topology>
    </subcellularLocation>
</comment>
<feature type="transmembrane region" description="Helical" evidence="7">
    <location>
        <begin position="26"/>
        <end position="47"/>
    </location>
</feature>
<dbReference type="STRING" id="56779.SAMN05421834_12718"/>
<feature type="transmembrane region" description="Helical" evidence="7">
    <location>
        <begin position="121"/>
        <end position="142"/>
    </location>
</feature>
<feature type="transmembrane region" description="Helical" evidence="7">
    <location>
        <begin position="154"/>
        <end position="177"/>
    </location>
</feature>
<keyword evidence="2 7" id="KW-0813">Transport</keyword>
<feature type="transmembrane region" description="Helical" evidence="7">
    <location>
        <begin position="198"/>
        <end position="223"/>
    </location>
</feature>
<dbReference type="EMBL" id="FTNC01000027">
    <property type="protein sequence ID" value="SIR44961.1"/>
    <property type="molecule type" value="Genomic_DNA"/>
</dbReference>
<dbReference type="PROSITE" id="PS50928">
    <property type="entry name" value="ABC_TM1"/>
    <property type="match status" value="1"/>
</dbReference>
<evidence type="ECO:0000313" key="9">
    <source>
        <dbReference type="EMBL" id="SIR44961.1"/>
    </source>
</evidence>
<dbReference type="Gene3D" id="1.10.3720.10">
    <property type="entry name" value="MetI-like"/>
    <property type="match status" value="1"/>
</dbReference>
<dbReference type="GO" id="GO:0005886">
    <property type="term" value="C:plasma membrane"/>
    <property type="evidence" value="ECO:0007669"/>
    <property type="project" value="UniProtKB-SubCell"/>
</dbReference>
<evidence type="ECO:0000256" key="3">
    <source>
        <dbReference type="ARBA" id="ARBA00022475"/>
    </source>
</evidence>
<dbReference type="SUPFAM" id="SSF161098">
    <property type="entry name" value="MetI-like"/>
    <property type="match status" value="1"/>
</dbReference>
<sequence length="292" mass="32567">MKANFSPKKILNNIQDYFIEISMTKFVIYMVLIAWASTTILPLLWVANNSFRTTTQIVDAPFSLPDSFDLANYINASERINILNSYKNSLIMSGTTVLLVLLFGGMAGYVMARFKFRFQNFINKMIVVALMIPAFVTVVPVYEIFIKMGIVNTYLALILPHTAGNLVFATMMLSAYMSSVSTEIEEAALLDGANRWQIFTRIFVPISRPAFATVGIFTFLWSYNDLFSALVFVPNKSVQPITVLLNQVKSQYGTDLGLQATAVIVTVIPVLLVYIILQKHIIKGLTQGAVKG</sequence>
<protein>
    <submittedName>
        <fullName evidence="9">Raffinose/stachyose/melibiose transport system permease protein</fullName>
    </submittedName>
</protein>
<feature type="transmembrane region" description="Helical" evidence="7">
    <location>
        <begin position="90"/>
        <end position="109"/>
    </location>
</feature>
<reference evidence="10" key="1">
    <citation type="submission" date="2017-01" db="EMBL/GenBank/DDBJ databases">
        <authorList>
            <person name="Varghese N."/>
            <person name="Submissions S."/>
        </authorList>
    </citation>
    <scope>NUCLEOTIDE SEQUENCE [LARGE SCALE GENOMIC DNA]</scope>
    <source>
        <strain evidence="10">ATCC 700103</strain>
    </source>
</reference>
<feature type="transmembrane region" description="Helical" evidence="7">
    <location>
        <begin position="256"/>
        <end position="277"/>
    </location>
</feature>
<evidence type="ECO:0000256" key="7">
    <source>
        <dbReference type="RuleBase" id="RU363032"/>
    </source>
</evidence>
<dbReference type="PANTHER" id="PTHR43744">
    <property type="entry name" value="ABC TRANSPORTER PERMEASE PROTEIN MG189-RELATED-RELATED"/>
    <property type="match status" value="1"/>
</dbReference>
<evidence type="ECO:0000256" key="2">
    <source>
        <dbReference type="ARBA" id="ARBA00022448"/>
    </source>
</evidence>
<comment type="similarity">
    <text evidence="7">Belongs to the binding-protein-dependent transport system permease family.</text>
</comment>
<keyword evidence="4 7" id="KW-0812">Transmembrane</keyword>
<feature type="domain" description="ABC transmembrane type-1" evidence="8">
    <location>
        <begin position="86"/>
        <end position="277"/>
    </location>
</feature>